<evidence type="ECO:0000256" key="1">
    <source>
        <dbReference type="SAM" id="Phobius"/>
    </source>
</evidence>
<reference evidence="2 3" key="1">
    <citation type="submission" date="2020-08" db="EMBL/GenBank/DDBJ databases">
        <title>Genomic Encyclopedia of Type Strains, Phase IV (KMG-IV): sequencing the most valuable type-strain genomes for metagenomic binning, comparative biology and taxonomic classification.</title>
        <authorList>
            <person name="Goeker M."/>
        </authorList>
    </citation>
    <scope>NUCLEOTIDE SEQUENCE [LARGE SCALE GENOMIC DNA]</scope>
    <source>
        <strain evidence="2 3">DSM 21769</strain>
    </source>
</reference>
<protein>
    <submittedName>
        <fullName evidence="2">Putative membrane protein</fullName>
    </submittedName>
</protein>
<name>A0A841Q081_9BACL</name>
<evidence type="ECO:0000313" key="3">
    <source>
        <dbReference type="Proteomes" id="UP000568839"/>
    </source>
</evidence>
<feature type="transmembrane region" description="Helical" evidence="1">
    <location>
        <begin position="47"/>
        <end position="71"/>
    </location>
</feature>
<comment type="caution">
    <text evidence="2">The sequence shown here is derived from an EMBL/GenBank/DDBJ whole genome shotgun (WGS) entry which is preliminary data.</text>
</comment>
<gene>
    <name evidence="2" type="ORF">HNR44_002488</name>
</gene>
<evidence type="ECO:0000313" key="2">
    <source>
        <dbReference type="EMBL" id="MBB6450505.1"/>
    </source>
</evidence>
<feature type="transmembrane region" description="Helical" evidence="1">
    <location>
        <begin position="6"/>
        <end position="35"/>
    </location>
</feature>
<accession>A0A841Q081</accession>
<dbReference type="EMBL" id="JACHHJ010000003">
    <property type="protein sequence ID" value="MBB6450505.1"/>
    <property type="molecule type" value="Genomic_DNA"/>
</dbReference>
<proteinExistence type="predicted"/>
<keyword evidence="1" id="KW-0472">Membrane</keyword>
<keyword evidence="1" id="KW-1133">Transmembrane helix</keyword>
<dbReference type="RefSeq" id="WP_184404561.1">
    <property type="nucleotide sequence ID" value="NZ_JACHHJ010000003.1"/>
</dbReference>
<organism evidence="2 3">
    <name type="scientific">Geomicrobium halophilum</name>
    <dbReference type="NCBI Taxonomy" id="549000"/>
    <lineage>
        <taxon>Bacteria</taxon>
        <taxon>Bacillati</taxon>
        <taxon>Bacillota</taxon>
        <taxon>Bacilli</taxon>
        <taxon>Bacillales</taxon>
        <taxon>Geomicrobium</taxon>
    </lineage>
</organism>
<keyword evidence="1" id="KW-0812">Transmembrane</keyword>
<dbReference type="AlphaFoldDB" id="A0A841Q081"/>
<dbReference type="Proteomes" id="UP000568839">
    <property type="component" value="Unassembled WGS sequence"/>
</dbReference>
<sequence>MSKTFGLTLLFISFIIAFLHMTAGIIAFGLALCLLSIHHFKQEKREWFVAIVYLLLGITLMVLAVIFYFAIEL</sequence>
<keyword evidence="3" id="KW-1185">Reference proteome</keyword>